<reference evidence="3" key="1">
    <citation type="submission" date="2017-08" db="EMBL/GenBank/DDBJ databases">
        <title>A dynamic microbial community with high functional redundancy inhabits the cold, oxic subseafloor aquifer.</title>
        <authorList>
            <person name="Tully B.J."/>
            <person name="Wheat C.G."/>
            <person name="Glazer B.T."/>
            <person name="Huber J.A."/>
        </authorList>
    </citation>
    <scope>NUCLEOTIDE SEQUENCE [LARGE SCALE GENOMIC DNA]</scope>
</reference>
<dbReference type="EMBL" id="NVWI01000001">
    <property type="protein sequence ID" value="PCJ43459.1"/>
    <property type="molecule type" value="Genomic_DNA"/>
</dbReference>
<protein>
    <recommendedName>
        <fullName evidence="4">VWFA domain-containing protein</fullName>
    </recommendedName>
</protein>
<dbReference type="Gene3D" id="3.40.50.410">
    <property type="entry name" value="von Willebrand factor, type A domain"/>
    <property type="match status" value="1"/>
</dbReference>
<accession>A0A2A5CHV9</accession>
<comment type="caution">
    <text evidence="2">The sequence shown here is derived from an EMBL/GenBank/DDBJ whole genome shotgun (WGS) entry which is preliminary data.</text>
</comment>
<dbReference type="AlphaFoldDB" id="A0A2A5CHV9"/>
<dbReference type="PANTHER" id="PTHR37947">
    <property type="entry name" value="BLL2462 PROTEIN"/>
    <property type="match status" value="1"/>
</dbReference>
<dbReference type="InterPro" id="IPR036465">
    <property type="entry name" value="vWFA_dom_sf"/>
</dbReference>
<name>A0A2A5CHV9_9GAMM</name>
<proteinExistence type="predicted"/>
<dbReference type="Proteomes" id="UP000228987">
    <property type="component" value="Unassembled WGS sequence"/>
</dbReference>
<dbReference type="SUPFAM" id="SSF52317">
    <property type="entry name" value="Class I glutamine amidotransferase-like"/>
    <property type="match status" value="1"/>
</dbReference>
<evidence type="ECO:0008006" key="4">
    <source>
        <dbReference type="Google" id="ProtNLM"/>
    </source>
</evidence>
<dbReference type="Gene3D" id="3.40.50.880">
    <property type="match status" value="1"/>
</dbReference>
<evidence type="ECO:0000313" key="2">
    <source>
        <dbReference type="EMBL" id="PCJ43459.1"/>
    </source>
</evidence>
<evidence type="ECO:0000256" key="1">
    <source>
        <dbReference type="SAM" id="Phobius"/>
    </source>
</evidence>
<sequence>MYEFFFKYSPAVYNESEFILANTWPLWLLYALAVTFLAACLFMLVWKRKVLNVYQLVSIGGLQALMIGLVLFVLWQPALVTERLVGGENAVAILLDSSASMALIDDGETRMAQAQALLSEEGLAQLADIYNILPYAFAEELIELDNFSALPNPGDTSDIGRSIVQALREASNTSLGALILISDGADNSGNIDAATLSEIISYGVPIHTVGIGRETILEDLELANIQLPQSALPGTTLTAGVSIIHDQGGLTRVKVYNGDELISTEEILLSVDQNMTTAFIDIEVNEPGELDLRFTLDPINGEKNLANNSRAQVVDVPDGNYRILYIEGEPRWEYKFMQRAMDEDPSVQLSTLLRVTPNKFYRQGIDDPAQLEEGFPSERAELFAYDALIIGSVELAEFSEEQQQMIHDFVSERGGSLMMLAGLNGLGLGGWSESVVSEVLPARLPSDDAAFVRQQAKVIPTPSGLASPILQLSGSPSENLERWNDLPNIADYQNIGPLRPAASTLLEIDVDGELQPLLITQPYGRGQSYIMATGGTWRWQMSMPLEDMSHETFWRQLARGLVANSPLPFELSTTVENEEIRVRAQVRDPDAEENQGLAVSAVVSSQYGPAMTLELLPSSSQPGVYEASFKPADTGLFSVEAISRIGDTPISSTRSAIRYEQNQEAFSIRQNRDLLENLATATGGQYWQAQEWDELPEAISYSTAGITEQDIRYLWDAPIIFILLLLLKTAEWLLRRRWRTI</sequence>
<feature type="transmembrane region" description="Helical" evidence="1">
    <location>
        <begin position="27"/>
        <end position="46"/>
    </location>
</feature>
<dbReference type="PANTHER" id="PTHR37947:SF1">
    <property type="entry name" value="BLL2462 PROTEIN"/>
    <property type="match status" value="1"/>
</dbReference>
<dbReference type="InterPro" id="IPR029062">
    <property type="entry name" value="Class_I_gatase-like"/>
</dbReference>
<organism evidence="2 3">
    <name type="scientific">SAR86 cluster bacterium</name>
    <dbReference type="NCBI Taxonomy" id="2030880"/>
    <lineage>
        <taxon>Bacteria</taxon>
        <taxon>Pseudomonadati</taxon>
        <taxon>Pseudomonadota</taxon>
        <taxon>Gammaproteobacteria</taxon>
        <taxon>SAR86 cluster</taxon>
    </lineage>
</organism>
<gene>
    <name evidence="2" type="ORF">COA71_00885</name>
</gene>
<evidence type="ECO:0000313" key="3">
    <source>
        <dbReference type="Proteomes" id="UP000228987"/>
    </source>
</evidence>
<feature type="transmembrane region" description="Helical" evidence="1">
    <location>
        <begin position="53"/>
        <end position="75"/>
    </location>
</feature>
<keyword evidence="1" id="KW-0472">Membrane</keyword>
<keyword evidence="1" id="KW-0812">Transmembrane</keyword>
<keyword evidence="1" id="KW-1133">Transmembrane helix</keyword>
<dbReference type="SUPFAM" id="SSF53300">
    <property type="entry name" value="vWA-like"/>
    <property type="match status" value="1"/>
</dbReference>